<accession>W6RSK4</accession>
<dbReference type="GO" id="GO:0004721">
    <property type="term" value="F:phosphoprotein phosphatase activity"/>
    <property type="evidence" value="ECO:0007669"/>
    <property type="project" value="TreeGrafter"/>
</dbReference>
<dbReference type="InterPro" id="IPR036097">
    <property type="entry name" value="HisK_dim/P_sf"/>
</dbReference>
<dbReference type="HOGENOM" id="CLU_000445_89_3_9"/>
<dbReference type="GO" id="GO:0016036">
    <property type="term" value="P:cellular response to phosphate starvation"/>
    <property type="evidence" value="ECO:0007669"/>
    <property type="project" value="TreeGrafter"/>
</dbReference>
<dbReference type="STRING" id="1216932.CM240_0404"/>
<dbReference type="EMBL" id="HG917868">
    <property type="protein sequence ID" value="CDM67571.1"/>
    <property type="molecule type" value="Genomic_DNA"/>
</dbReference>
<evidence type="ECO:0000256" key="8">
    <source>
        <dbReference type="SAM" id="Phobius"/>
    </source>
</evidence>
<keyword evidence="4" id="KW-0597">Phosphoprotein</keyword>
<dbReference type="SUPFAM" id="SSF55874">
    <property type="entry name" value="ATPase domain of HSP90 chaperone/DNA topoisomerase II/histidine kinase"/>
    <property type="match status" value="1"/>
</dbReference>
<name>W6RSK4_9CLOT</name>
<comment type="subcellular location">
    <subcellularLocation>
        <location evidence="2">Membrane</location>
    </subcellularLocation>
</comment>
<dbReference type="InterPro" id="IPR050351">
    <property type="entry name" value="BphY/WalK/GraS-like"/>
</dbReference>
<keyword evidence="6" id="KW-0418">Kinase</keyword>
<dbReference type="SMART" id="SM00388">
    <property type="entry name" value="HisKA"/>
    <property type="match status" value="1"/>
</dbReference>
<dbReference type="PRINTS" id="PR00344">
    <property type="entry name" value="BCTRLSENSOR"/>
</dbReference>
<dbReference type="CDD" id="cd00075">
    <property type="entry name" value="HATPase"/>
    <property type="match status" value="1"/>
</dbReference>
<dbReference type="SMART" id="SM00387">
    <property type="entry name" value="HATPase_c"/>
    <property type="match status" value="1"/>
</dbReference>
<dbReference type="Gene3D" id="1.10.287.130">
    <property type="match status" value="1"/>
</dbReference>
<keyword evidence="8" id="KW-1133">Transmembrane helix</keyword>
<dbReference type="GO" id="GO:0005886">
    <property type="term" value="C:plasma membrane"/>
    <property type="evidence" value="ECO:0007669"/>
    <property type="project" value="TreeGrafter"/>
</dbReference>
<sequence>MKYSFDKKNSILKIIYILIILMMNISVYFIVKDISVIIIVLLCSMVIIMLFFIREKLYKNYLEDIFVQLSDMLTTIINMKDEKVFSTIEDDLFSKLQHQTIKLTGILKNQKKQIEDEKNDIKVLISDIAHQLKIPLTNLKMYGEFLQEEDLTEEERKEFTNVILLSLDRLSFLIESMIKMSRLEGGVIQLNKHINYLSDTVLTAIGQIQKKANQKNISIEFQEIDKVKITYDKNWICEGVFNILENAVKYTDINGKIKVTIQSYEIFVRIDIEDNGIGIKEEELPKIFARFYRGKDVGDIEGIGIGLYLTREIVSKHGGYIKVKSKEGTIFSIFLPNNSLGSK</sequence>
<evidence type="ECO:0000256" key="4">
    <source>
        <dbReference type="ARBA" id="ARBA00022553"/>
    </source>
</evidence>
<feature type="transmembrane region" description="Helical" evidence="8">
    <location>
        <begin position="12"/>
        <end position="30"/>
    </location>
</feature>
<keyword evidence="5" id="KW-0808">Transferase</keyword>
<evidence type="ECO:0000256" key="5">
    <source>
        <dbReference type="ARBA" id="ARBA00022679"/>
    </source>
</evidence>
<evidence type="ECO:0000256" key="2">
    <source>
        <dbReference type="ARBA" id="ARBA00004370"/>
    </source>
</evidence>
<dbReference type="Proteomes" id="UP000019426">
    <property type="component" value="Chromosome M2/40_rep1"/>
</dbReference>
<dbReference type="PANTHER" id="PTHR45453">
    <property type="entry name" value="PHOSPHATE REGULON SENSOR PROTEIN PHOR"/>
    <property type="match status" value="1"/>
</dbReference>
<protein>
    <recommendedName>
        <fullName evidence="3">histidine kinase</fullName>
        <ecNumber evidence="3">2.7.13.3</ecNumber>
    </recommendedName>
</protein>
<dbReference type="RefSeq" id="WP_044036020.1">
    <property type="nucleotide sequence ID" value="NZ_HG917868.1"/>
</dbReference>
<evidence type="ECO:0000313" key="10">
    <source>
        <dbReference type="EMBL" id="CDM67571.1"/>
    </source>
</evidence>
<dbReference type="eggNOG" id="COG2205">
    <property type="taxonomic scope" value="Bacteria"/>
</dbReference>
<evidence type="ECO:0000256" key="1">
    <source>
        <dbReference type="ARBA" id="ARBA00000085"/>
    </source>
</evidence>
<dbReference type="Pfam" id="PF02518">
    <property type="entry name" value="HATPase_c"/>
    <property type="match status" value="1"/>
</dbReference>
<evidence type="ECO:0000313" key="11">
    <source>
        <dbReference type="Proteomes" id="UP000019426"/>
    </source>
</evidence>
<keyword evidence="8" id="KW-0812">Transmembrane</keyword>
<dbReference type="PANTHER" id="PTHR45453:SF1">
    <property type="entry name" value="PHOSPHATE REGULON SENSOR PROTEIN PHOR"/>
    <property type="match status" value="1"/>
</dbReference>
<evidence type="ECO:0000256" key="3">
    <source>
        <dbReference type="ARBA" id="ARBA00012438"/>
    </source>
</evidence>
<dbReference type="InterPro" id="IPR004358">
    <property type="entry name" value="Sig_transdc_His_kin-like_C"/>
</dbReference>
<dbReference type="KEGG" id="clt:CM240_0404"/>
<dbReference type="Gene3D" id="3.30.565.10">
    <property type="entry name" value="Histidine kinase-like ATPase, C-terminal domain"/>
    <property type="match status" value="1"/>
</dbReference>
<feature type="domain" description="Histidine kinase" evidence="9">
    <location>
        <begin position="127"/>
        <end position="339"/>
    </location>
</feature>
<dbReference type="SUPFAM" id="SSF47384">
    <property type="entry name" value="Homodimeric domain of signal transducing histidine kinase"/>
    <property type="match status" value="1"/>
</dbReference>
<proteinExistence type="predicted"/>
<keyword evidence="7" id="KW-0902">Two-component regulatory system</keyword>
<dbReference type="AlphaFoldDB" id="W6RSK4"/>
<dbReference type="InterPro" id="IPR003594">
    <property type="entry name" value="HATPase_dom"/>
</dbReference>
<keyword evidence="11" id="KW-1185">Reference proteome</keyword>
<keyword evidence="8" id="KW-0472">Membrane</keyword>
<dbReference type="PATRIC" id="fig|1216932.3.peg.387"/>
<dbReference type="InterPro" id="IPR003661">
    <property type="entry name" value="HisK_dim/P_dom"/>
</dbReference>
<dbReference type="EC" id="2.7.13.3" evidence="3"/>
<evidence type="ECO:0000259" key="9">
    <source>
        <dbReference type="PROSITE" id="PS50109"/>
    </source>
</evidence>
<dbReference type="InterPro" id="IPR005467">
    <property type="entry name" value="His_kinase_dom"/>
</dbReference>
<dbReference type="CDD" id="cd00082">
    <property type="entry name" value="HisKA"/>
    <property type="match status" value="1"/>
</dbReference>
<reference evidence="10 11" key="1">
    <citation type="submission" date="2013-11" db="EMBL/GenBank/DDBJ databases">
        <title>Complete genome sequence of Clostridum sp. M2/40.</title>
        <authorList>
            <person name="Wibberg D."/>
            <person name="Puehler A."/>
            <person name="Schlueter A."/>
        </authorList>
    </citation>
    <scope>NUCLEOTIDE SEQUENCE [LARGE SCALE GENOMIC DNA]</scope>
    <source>
        <strain evidence="11">M2/40</strain>
    </source>
</reference>
<dbReference type="PROSITE" id="PS50109">
    <property type="entry name" value="HIS_KIN"/>
    <property type="match status" value="1"/>
</dbReference>
<evidence type="ECO:0000256" key="6">
    <source>
        <dbReference type="ARBA" id="ARBA00022777"/>
    </source>
</evidence>
<dbReference type="InterPro" id="IPR036890">
    <property type="entry name" value="HATPase_C_sf"/>
</dbReference>
<gene>
    <name evidence="10" type="ORF">CM240_0404</name>
</gene>
<comment type="catalytic activity">
    <reaction evidence="1">
        <text>ATP + protein L-histidine = ADP + protein N-phospho-L-histidine.</text>
        <dbReference type="EC" id="2.7.13.3"/>
    </reaction>
</comment>
<organism evidence="10 11">
    <name type="scientific">Clostridium bornimense</name>
    <dbReference type="NCBI Taxonomy" id="1216932"/>
    <lineage>
        <taxon>Bacteria</taxon>
        <taxon>Bacillati</taxon>
        <taxon>Bacillota</taxon>
        <taxon>Clostridia</taxon>
        <taxon>Eubacteriales</taxon>
        <taxon>Clostridiaceae</taxon>
        <taxon>Clostridium</taxon>
    </lineage>
</organism>
<dbReference type="GO" id="GO:0000155">
    <property type="term" value="F:phosphorelay sensor kinase activity"/>
    <property type="evidence" value="ECO:0007669"/>
    <property type="project" value="InterPro"/>
</dbReference>
<dbReference type="Pfam" id="PF00512">
    <property type="entry name" value="HisKA"/>
    <property type="match status" value="1"/>
</dbReference>
<feature type="transmembrane region" description="Helical" evidence="8">
    <location>
        <begin position="36"/>
        <end position="53"/>
    </location>
</feature>
<evidence type="ECO:0000256" key="7">
    <source>
        <dbReference type="ARBA" id="ARBA00023012"/>
    </source>
</evidence>
<dbReference type="OrthoDB" id="9773956at2"/>